<dbReference type="RefSeq" id="WP_354643142.1">
    <property type="nucleotide sequence ID" value="NZ_CP159872.1"/>
</dbReference>
<keyword evidence="2" id="KW-0812">Transmembrane</keyword>
<organism evidence="3">
    <name type="scientific">Kitasatospora camelliae</name>
    <dbReference type="NCBI Taxonomy" id="3156397"/>
    <lineage>
        <taxon>Bacteria</taxon>
        <taxon>Bacillati</taxon>
        <taxon>Actinomycetota</taxon>
        <taxon>Actinomycetes</taxon>
        <taxon>Kitasatosporales</taxon>
        <taxon>Streptomycetaceae</taxon>
        <taxon>Kitasatospora</taxon>
    </lineage>
</organism>
<feature type="region of interest" description="Disordered" evidence="1">
    <location>
        <begin position="1"/>
        <end position="40"/>
    </location>
</feature>
<sequence>MSQGYGWNGSGAGPEGGGSATPDWRALAAQHEREERRSKQLKVAGAVLATLLVAGLTATAVALTGPDGDDRSTAAARDASASPTASGTESGAATGSPAASPTGSASAGPSATASSGASARPGASARGTAAAQPPGSAAAVPPDPLTVISSASTDTAPISTAALFPARTLSVDGKTWTKVTEGSAATCWQATTGGLGDVLTAQGCRGLHRATYTSGNSAVTVGVAVLDDKARADAAAAGHRGQVQGLVTAGSIAFCTSAGCENTHGAVGRYGYYTVSGTVKPGGTTPDAAATAAGPDFANLVRNQLLARGAR</sequence>
<gene>
    <name evidence="3" type="ORF">ABWK59_26555</name>
</gene>
<evidence type="ECO:0008006" key="4">
    <source>
        <dbReference type="Google" id="ProtNLM"/>
    </source>
</evidence>
<proteinExistence type="predicted"/>
<keyword evidence="2" id="KW-1133">Transmembrane helix</keyword>
<evidence type="ECO:0000256" key="1">
    <source>
        <dbReference type="SAM" id="MobiDB-lite"/>
    </source>
</evidence>
<name>A0AAU8K0M4_9ACTN</name>
<evidence type="ECO:0000256" key="2">
    <source>
        <dbReference type="SAM" id="Phobius"/>
    </source>
</evidence>
<reference evidence="3" key="1">
    <citation type="submission" date="2024-06" db="EMBL/GenBank/DDBJ databases">
        <title>The genome sequences of Kitasatospora sp. strain HUAS MG31.</title>
        <authorList>
            <person name="Mo P."/>
        </authorList>
    </citation>
    <scope>NUCLEOTIDE SEQUENCE</scope>
    <source>
        <strain evidence="3">HUAS MG31</strain>
    </source>
</reference>
<dbReference type="AlphaFoldDB" id="A0AAU8K0M4"/>
<accession>A0AAU8K0M4</accession>
<feature type="transmembrane region" description="Helical" evidence="2">
    <location>
        <begin position="43"/>
        <end position="63"/>
    </location>
</feature>
<protein>
    <recommendedName>
        <fullName evidence="4">Neocarzinostatin family protein</fullName>
    </recommendedName>
</protein>
<dbReference type="EMBL" id="CP159872">
    <property type="protein sequence ID" value="XCM82214.1"/>
    <property type="molecule type" value="Genomic_DNA"/>
</dbReference>
<feature type="compositionally biased region" description="Low complexity" evidence="1">
    <location>
        <begin position="73"/>
        <end position="140"/>
    </location>
</feature>
<feature type="region of interest" description="Disordered" evidence="1">
    <location>
        <begin position="63"/>
        <end position="143"/>
    </location>
</feature>
<evidence type="ECO:0000313" key="3">
    <source>
        <dbReference type="EMBL" id="XCM82214.1"/>
    </source>
</evidence>
<keyword evidence="2" id="KW-0472">Membrane</keyword>
<feature type="compositionally biased region" description="Gly residues" evidence="1">
    <location>
        <begin position="1"/>
        <end position="19"/>
    </location>
</feature>
<dbReference type="KEGG" id="kcm:ABWK59_26555"/>